<dbReference type="GO" id="GO:0005886">
    <property type="term" value="C:plasma membrane"/>
    <property type="evidence" value="ECO:0007669"/>
    <property type="project" value="UniProtKB-SubCell"/>
</dbReference>
<feature type="domain" description="Glycosyltransferase RgtA/B/C/D-like" evidence="9">
    <location>
        <begin position="160"/>
        <end position="311"/>
    </location>
</feature>
<feature type="transmembrane region" description="Helical" evidence="8">
    <location>
        <begin position="7"/>
        <end position="26"/>
    </location>
</feature>
<evidence type="ECO:0000256" key="8">
    <source>
        <dbReference type="SAM" id="Phobius"/>
    </source>
</evidence>
<evidence type="ECO:0000256" key="3">
    <source>
        <dbReference type="ARBA" id="ARBA00022676"/>
    </source>
</evidence>
<evidence type="ECO:0000256" key="2">
    <source>
        <dbReference type="ARBA" id="ARBA00022475"/>
    </source>
</evidence>
<evidence type="ECO:0000259" key="9">
    <source>
        <dbReference type="Pfam" id="PF13231"/>
    </source>
</evidence>
<proteinExistence type="predicted"/>
<accession>A0A7C4D816</accession>
<dbReference type="Pfam" id="PF13231">
    <property type="entry name" value="PMT_2"/>
    <property type="match status" value="1"/>
</dbReference>
<feature type="transmembrane region" description="Helical" evidence="8">
    <location>
        <begin position="383"/>
        <end position="403"/>
    </location>
</feature>
<reference evidence="10" key="1">
    <citation type="journal article" date="2020" name="mSystems">
        <title>Genome- and Community-Level Interaction Insights into Carbon Utilization and Element Cycling Functions of Hydrothermarchaeota in Hydrothermal Sediment.</title>
        <authorList>
            <person name="Zhou Z."/>
            <person name="Liu Y."/>
            <person name="Xu W."/>
            <person name="Pan J."/>
            <person name="Luo Z.H."/>
            <person name="Li M."/>
        </authorList>
    </citation>
    <scope>NUCLEOTIDE SEQUENCE [LARGE SCALE GENOMIC DNA]</scope>
    <source>
        <strain evidence="10">SpSt-642</strain>
    </source>
</reference>
<feature type="transmembrane region" description="Helical" evidence="8">
    <location>
        <begin position="301"/>
        <end position="325"/>
    </location>
</feature>
<evidence type="ECO:0000256" key="5">
    <source>
        <dbReference type="ARBA" id="ARBA00022692"/>
    </source>
</evidence>
<dbReference type="AlphaFoldDB" id="A0A7C4D816"/>
<keyword evidence="7 8" id="KW-0472">Membrane</keyword>
<keyword evidence="5 8" id="KW-0812">Transmembrane</keyword>
<organism evidence="10">
    <name type="scientific">Staphylothermus marinus</name>
    <dbReference type="NCBI Taxonomy" id="2280"/>
    <lineage>
        <taxon>Archaea</taxon>
        <taxon>Thermoproteota</taxon>
        <taxon>Thermoprotei</taxon>
        <taxon>Desulfurococcales</taxon>
        <taxon>Desulfurococcaceae</taxon>
        <taxon>Staphylothermus</taxon>
    </lineage>
</organism>
<feature type="transmembrane region" description="Helical" evidence="8">
    <location>
        <begin position="182"/>
        <end position="202"/>
    </location>
</feature>
<comment type="subcellular location">
    <subcellularLocation>
        <location evidence="1">Cell membrane</location>
        <topology evidence="1">Multi-pass membrane protein</topology>
    </subcellularLocation>
</comment>
<comment type="caution">
    <text evidence="10">The sequence shown here is derived from an EMBL/GenBank/DDBJ whole genome shotgun (WGS) entry which is preliminary data.</text>
</comment>
<evidence type="ECO:0000313" key="10">
    <source>
        <dbReference type="EMBL" id="HGM58236.1"/>
    </source>
</evidence>
<sequence>MRIIIDKLLFTIVFVVILVFIAYQYYSLAEELYSSELNRSGKGYVSDEVWYVNSARNILLKVFNVKPRIYDNLYGVSIVYNNTLINASYIESVIIENKLNISIVDKRYSKINAIYLESSNPDELVKLINILKNTSGVLDTVWGWRIGDARKINEYFNLEHPPLFKYLICLSMYLVSDNPFNWRIPSIVAGLLTVFFIFLASFKLTGNKWLSLVVTLFTGLDPIMRIMSSIGLIDIYVALFTSITMYLVFSKKYRLALLISIIGSLFKFTSLFLLIPVLIIIIREKLRKEPSIVTLTMNTLIYSLLSLLIFIIIQIIVSIPLINYFGFNKWFYLSFINALKWHTSSKCTGPGCPVSSSPWDWFIGNNVFTIYYFSKENSLSATGFWPLWLISLIYSILFIPIYRFDRRFRLILLFFITQFFGYILLYVIGNRTQYSFYSVHFTPIVYLNLIYSFTYIVFDFNKLRKVFIHWRELFNKIWSTLLWILILK</sequence>
<feature type="transmembrane region" description="Helical" evidence="8">
    <location>
        <begin position="410"/>
        <end position="428"/>
    </location>
</feature>
<dbReference type="GO" id="GO:0008610">
    <property type="term" value="P:lipid biosynthetic process"/>
    <property type="evidence" value="ECO:0007669"/>
    <property type="project" value="UniProtKB-ARBA"/>
</dbReference>
<evidence type="ECO:0000256" key="6">
    <source>
        <dbReference type="ARBA" id="ARBA00022989"/>
    </source>
</evidence>
<gene>
    <name evidence="10" type="ORF">ENU14_01415</name>
</gene>
<name>A0A7C4D816_STAMA</name>
<keyword evidence="2" id="KW-1003">Cell membrane</keyword>
<dbReference type="PANTHER" id="PTHR33908:SF11">
    <property type="entry name" value="MEMBRANE PROTEIN"/>
    <property type="match status" value="1"/>
</dbReference>
<keyword evidence="6 8" id="KW-1133">Transmembrane helix</keyword>
<evidence type="ECO:0000256" key="7">
    <source>
        <dbReference type="ARBA" id="ARBA00023136"/>
    </source>
</evidence>
<feature type="transmembrane region" description="Helical" evidence="8">
    <location>
        <begin position="255"/>
        <end position="281"/>
    </location>
</feature>
<protein>
    <submittedName>
        <fullName evidence="10">Glycosyl transferase</fullName>
    </submittedName>
</protein>
<dbReference type="InterPro" id="IPR050297">
    <property type="entry name" value="LipidA_mod_glycosyltrf_83"/>
</dbReference>
<evidence type="ECO:0000256" key="1">
    <source>
        <dbReference type="ARBA" id="ARBA00004651"/>
    </source>
</evidence>
<dbReference type="PANTHER" id="PTHR33908">
    <property type="entry name" value="MANNOSYLTRANSFERASE YKCB-RELATED"/>
    <property type="match status" value="1"/>
</dbReference>
<keyword evidence="3" id="KW-0328">Glycosyltransferase</keyword>
<evidence type="ECO:0000256" key="4">
    <source>
        <dbReference type="ARBA" id="ARBA00022679"/>
    </source>
</evidence>
<keyword evidence="4 10" id="KW-0808">Transferase</keyword>
<feature type="transmembrane region" description="Helical" evidence="8">
    <location>
        <begin position="434"/>
        <end position="458"/>
    </location>
</feature>
<feature type="transmembrane region" description="Helical" evidence="8">
    <location>
        <begin position="223"/>
        <end position="249"/>
    </location>
</feature>
<dbReference type="EMBL" id="DTBJ01000013">
    <property type="protein sequence ID" value="HGM58236.1"/>
    <property type="molecule type" value="Genomic_DNA"/>
</dbReference>
<dbReference type="GO" id="GO:0016763">
    <property type="term" value="F:pentosyltransferase activity"/>
    <property type="evidence" value="ECO:0007669"/>
    <property type="project" value="TreeGrafter"/>
</dbReference>
<dbReference type="InterPro" id="IPR038731">
    <property type="entry name" value="RgtA/B/C-like"/>
</dbReference>